<evidence type="ECO:0000256" key="1">
    <source>
        <dbReference type="ARBA" id="ARBA00022741"/>
    </source>
</evidence>
<dbReference type="InterPro" id="IPR027417">
    <property type="entry name" value="P-loop_NTPase"/>
</dbReference>
<dbReference type="InterPro" id="IPR000943">
    <property type="entry name" value="RNA_pol_sigma70"/>
</dbReference>
<dbReference type="Proteomes" id="UP000035065">
    <property type="component" value="Unassembled WGS sequence"/>
</dbReference>
<sequence length="417" mass="45571">MGLTATLERSDDGVEEKLLPFFGESIVGCDYRRARADKIIAPIRVMTVAVQFSALEFNRNQRLEDELRRERRSLIDNYGCSESSFGVFFRQVQDLAKNGDFRAARTAGRYLHAFSARRELLATCRAKLKAIEKLGAVLAGAGKTLVFSETKESARGCADALASAGVYAESMSSDDVGAERTRLLRQFDEGRITALAAPRILDEGIDVPEADVGIIAAASSSRRQMVQRIGRVIRVKPDGRPASFVILYMQSSIEDPARGAHESFLEQLLEIADEKLDVPADGAAVQLANWLGQSMETVESARSMPRLHALSAVVNGKDVIDPVRAGSVTNVLLHEAIRADPDRFDLLLSCLAILSPQQIRVIVTRFGLGGGPRRSVRETAQLLRIGARDVVRVEDESLGRLEGQDVLPIIQLLCGEA</sequence>
<dbReference type="PROSITE" id="PS00716">
    <property type="entry name" value="SIGMA70_2"/>
    <property type="match status" value="1"/>
</dbReference>
<keyword evidence="2" id="KW-0378">Hydrolase</keyword>
<evidence type="ECO:0000256" key="4">
    <source>
        <dbReference type="ARBA" id="ARBA00022840"/>
    </source>
</evidence>
<dbReference type="PANTHER" id="PTHR11274:SF0">
    <property type="entry name" value="GENERAL TRANSCRIPTION AND DNA REPAIR FACTOR IIH HELICASE SUBUNIT XPB"/>
    <property type="match status" value="1"/>
</dbReference>
<dbReference type="SUPFAM" id="SSF52540">
    <property type="entry name" value="P-loop containing nucleoside triphosphate hydrolases"/>
    <property type="match status" value="1"/>
</dbReference>
<feature type="domain" description="Helicase C-terminal" evidence="5">
    <location>
        <begin position="130"/>
        <end position="291"/>
    </location>
</feature>
<dbReference type="eggNOG" id="COG1061">
    <property type="taxonomic scope" value="Bacteria"/>
</dbReference>
<dbReference type="GO" id="GO:0005524">
    <property type="term" value="F:ATP binding"/>
    <property type="evidence" value="ECO:0007669"/>
    <property type="project" value="UniProtKB-KW"/>
</dbReference>
<organism evidence="6 7">
    <name type="scientific">Gordonia neofelifaecis NRRL B-59395</name>
    <dbReference type="NCBI Taxonomy" id="644548"/>
    <lineage>
        <taxon>Bacteria</taxon>
        <taxon>Bacillati</taxon>
        <taxon>Actinomycetota</taxon>
        <taxon>Actinomycetes</taxon>
        <taxon>Mycobacteriales</taxon>
        <taxon>Gordoniaceae</taxon>
        <taxon>Gordonia</taxon>
    </lineage>
</organism>
<reference evidence="6 7" key="1">
    <citation type="journal article" date="2011" name="J. Bacteriol.">
        <title>Draft Genome Sequence of Gordonia neofelifaecis NRRL B-59395, a Cholesterol-Degrading Actinomycete.</title>
        <authorList>
            <person name="Ge F."/>
            <person name="Li W."/>
            <person name="Chen G."/>
            <person name="Liu Y."/>
            <person name="Zhang G."/>
            <person name="Yong B."/>
            <person name="Wang Q."/>
            <person name="Wang N."/>
            <person name="Huang Z."/>
            <person name="Li W."/>
            <person name="Wang J."/>
            <person name="Wu C."/>
            <person name="Xie Q."/>
            <person name="Liu G."/>
        </authorList>
    </citation>
    <scope>NUCLEOTIDE SEQUENCE [LARGE SCALE GENOMIC DNA]</scope>
    <source>
        <strain evidence="6 7">NRRL B-59395</strain>
    </source>
</reference>
<dbReference type="Pfam" id="PF00271">
    <property type="entry name" value="Helicase_C"/>
    <property type="match status" value="1"/>
</dbReference>
<dbReference type="InterPro" id="IPR050615">
    <property type="entry name" value="ATP-dep_DNA_Helicase"/>
</dbReference>
<dbReference type="STRING" id="644548.SCNU_01890"/>
<dbReference type="SUPFAM" id="SSF88659">
    <property type="entry name" value="Sigma3 and sigma4 domains of RNA polymerase sigma factors"/>
    <property type="match status" value="1"/>
</dbReference>
<dbReference type="GO" id="GO:0006352">
    <property type="term" value="P:DNA-templated transcription initiation"/>
    <property type="evidence" value="ECO:0007669"/>
    <property type="project" value="InterPro"/>
</dbReference>
<dbReference type="PROSITE" id="PS51194">
    <property type="entry name" value="HELICASE_CTER"/>
    <property type="match status" value="1"/>
</dbReference>
<dbReference type="GO" id="GO:0003700">
    <property type="term" value="F:DNA-binding transcription factor activity"/>
    <property type="evidence" value="ECO:0007669"/>
    <property type="project" value="InterPro"/>
</dbReference>
<dbReference type="AlphaFoldDB" id="F1YDZ6"/>
<dbReference type="PANTHER" id="PTHR11274">
    <property type="entry name" value="RAD25/XP-B DNA REPAIR HELICASE"/>
    <property type="match status" value="1"/>
</dbReference>
<evidence type="ECO:0000313" key="7">
    <source>
        <dbReference type="Proteomes" id="UP000035065"/>
    </source>
</evidence>
<keyword evidence="4" id="KW-0067">ATP-binding</keyword>
<name>F1YDZ6_9ACTN</name>
<keyword evidence="1" id="KW-0547">Nucleotide-binding</keyword>
<dbReference type="GO" id="GO:0016787">
    <property type="term" value="F:hydrolase activity"/>
    <property type="evidence" value="ECO:0007669"/>
    <property type="project" value="UniProtKB-KW"/>
</dbReference>
<comment type="caution">
    <text evidence="6">The sequence shown here is derived from an EMBL/GenBank/DDBJ whole genome shotgun (WGS) entry which is preliminary data.</text>
</comment>
<dbReference type="SMART" id="SM00490">
    <property type="entry name" value="HELICc"/>
    <property type="match status" value="1"/>
</dbReference>
<evidence type="ECO:0000313" key="6">
    <source>
        <dbReference type="EMBL" id="EGD57086.1"/>
    </source>
</evidence>
<evidence type="ECO:0000259" key="5">
    <source>
        <dbReference type="PROSITE" id="PS51194"/>
    </source>
</evidence>
<keyword evidence="7" id="KW-1185">Reference proteome</keyword>
<keyword evidence="3 6" id="KW-0347">Helicase</keyword>
<dbReference type="InterPro" id="IPR013324">
    <property type="entry name" value="RNA_pol_sigma_r3/r4-like"/>
</dbReference>
<accession>F1YDZ6</accession>
<evidence type="ECO:0000256" key="3">
    <source>
        <dbReference type="ARBA" id="ARBA00022806"/>
    </source>
</evidence>
<proteinExistence type="predicted"/>
<evidence type="ECO:0000256" key="2">
    <source>
        <dbReference type="ARBA" id="ARBA00022801"/>
    </source>
</evidence>
<dbReference type="InterPro" id="IPR001650">
    <property type="entry name" value="Helicase_C-like"/>
</dbReference>
<dbReference type="Gene3D" id="3.40.50.300">
    <property type="entry name" value="P-loop containing nucleotide triphosphate hydrolases"/>
    <property type="match status" value="1"/>
</dbReference>
<dbReference type="EMBL" id="AEUD01000001">
    <property type="protein sequence ID" value="EGD57086.1"/>
    <property type="molecule type" value="Genomic_DNA"/>
</dbReference>
<gene>
    <name evidence="6" type="ORF">SCNU_01890</name>
</gene>
<protein>
    <submittedName>
        <fullName evidence="6">DNA repair helicase</fullName>
    </submittedName>
</protein>
<dbReference type="GO" id="GO:0004386">
    <property type="term" value="F:helicase activity"/>
    <property type="evidence" value="ECO:0007669"/>
    <property type="project" value="UniProtKB-KW"/>
</dbReference>